<evidence type="ECO:0000313" key="5">
    <source>
        <dbReference type="Proteomes" id="UP000799767"/>
    </source>
</evidence>
<keyword evidence="3" id="KW-0472">Membrane</keyword>
<proteinExistence type="predicted"/>
<evidence type="ECO:0000256" key="2">
    <source>
        <dbReference type="ARBA" id="ARBA00022475"/>
    </source>
</evidence>
<dbReference type="RefSeq" id="XP_033593383.1">
    <property type="nucleotide sequence ID" value="XM_033738785.1"/>
</dbReference>
<dbReference type="InterPro" id="IPR036259">
    <property type="entry name" value="MFS_trans_sf"/>
</dbReference>
<dbReference type="PANTHER" id="PTHR43702">
    <property type="entry name" value="L-FUCOSE-PROTON SYMPORTER"/>
    <property type="match status" value="1"/>
</dbReference>
<feature type="transmembrane region" description="Helical" evidence="3">
    <location>
        <begin position="59"/>
        <end position="82"/>
    </location>
</feature>
<evidence type="ECO:0000256" key="3">
    <source>
        <dbReference type="SAM" id="Phobius"/>
    </source>
</evidence>
<keyword evidence="3" id="KW-1133">Transmembrane helix</keyword>
<gene>
    <name evidence="4" type="ORF">BDY17DRAFT_86468</name>
</gene>
<feature type="transmembrane region" description="Helical" evidence="3">
    <location>
        <begin position="32"/>
        <end position="53"/>
    </location>
</feature>
<dbReference type="Proteomes" id="UP000799767">
    <property type="component" value="Unassembled WGS sequence"/>
</dbReference>
<dbReference type="GeneID" id="54479786"/>
<protein>
    <recommendedName>
        <fullName evidence="6">Major facilitator superfamily (MFS) profile domain-containing protein</fullName>
    </recommendedName>
</protein>
<dbReference type="InterPro" id="IPR050375">
    <property type="entry name" value="MFS_TsgA-like"/>
</dbReference>
<evidence type="ECO:0008006" key="6">
    <source>
        <dbReference type="Google" id="ProtNLM"/>
    </source>
</evidence>
<keyword evidence="5" id="KW-1185">Reference proteome</keyword>
<dbReference type="OrthoDB" id="546893at2759"/>
<dbReference type="PANTHER" id="PTHR43702:SF3">
    <property type="entry name" value="PROTEIN TSGA"/>
    <property type="match status" value="1"/>
</dbReference>
<evidence type="ECO:0000256" key="1">
    <source>
        <dbReference type="ARBA" id="ARBA00004429"/>
    </source>
</evidence>
<dbReference type="Gene3D" id="1.20.1250.20">
    <property type="entry name" value="MFS general substrate transporter like domains"/>
    <property type="match status" value="1"/>
</dbReference>
<accession>A0A6A6Q4A1</accession>
<keyword evidence="3" id="KW-0812">Transmembrane</keyword>
<name>A0A6A6Q4A1_9PEZI</name>
<organism evidence="4 5">
    <name type="scientific">Neohortaea acidophila</name>
    <dbReference type="NCBI Taxonomy" id="245834"/>
    <lineage>
        <taxon>Eukaryota</taxon>
        <taxon>Fungi</taxon>
        <taxon>Dikarya</taxon>
        <taxon>Ascomycota</taxon>
        <taxon>Pezizomycotina</taxon>
        <taxon>Dothideomycetes</taxon>
        <taxon>Dothideomycetidae</taxon>
        <taxon>Mycosphaerellales</taxon>
        <taxon>Teratosphaeriaceae</taxon>
        <taxon>Neohortaea</taxon>
    </lineage>
</organism>
<dbReference type="GO" id="GO:0005886">
    <property type="term" value="C:plasma membrane"/>
    <property type="evidence" value="ECO:0007669"/>
    <property type="project" value="UniProtKB-SubCell"/>
</dbReference>
<dbReference type="EMBL" id="MU001632">
    <property type="protein sequence ID" value="KAF2486814.1"/>
    <property type="molecule type" value="Genomic_DNA"/>
</dbReference>
<sequence>MLFVALFFESICFPTIVALGMRGLGKHSKSGSGLIVAGVSGGAVVPPLLGVTADMRSTAFAMVVPLCFFLSAWTYPLAVNFIPRTASRPTSSRRLKSASSPLPTPKARKSVALQMMGRAATWRRARLSGWKTLQRGAIDHKDWTRGLSLGYGHSNHMHSR</sequence>
<keyword evidence="2" id="KW-1003">Cell membrane</keyword>
<reference evidence="4" key="1">
    <citation type="journal article" date="2020" name="Stud. Mycol.">
        <title>101 Dothideomycetes genomes: a test case for predicting lifestyles and emergence of pathogens.</title>
        <authorList>
            <person name="Haridas S."/>
            <person name="Albert R."/>
            <person name="Binder M."/>
            <person name="Bloem J."/>
            <person name="Labutti K."/>
            <person name="Salamov A."/>
            <person name="Andreopoulos B."/>
            <person name="Baker S."/>
            <person name="Barry K."/>
            <person name="Bills G."/>
            <person name="Bluhm B."/>
            <person name="Cannon C."/>
            <person name="Castanera R."/>
            <person name="Culley D."/>
            <person name="Daum C."/>
            <person name="Ezra D."/>
            <person name="Gonzalez J."/>
            <person name="Henrissat B."/>
            <person name="Kuo A."/>
            <person name="Liang C."/>
            <person name="Lipzen A."/>
            <person name="Lutzoni F."/>
            <person name="Magnuson J."/>
            <person name="Mondo S."/>
            <person name="Nolan M."/>
            <person name="Ohm R."/>
            <person name="Pangilinan J."/>
            <person name="Park H.-J."/>
            <person name="Ramirez L."/>
            <person name="Alfaro M."/>
            <person name="Sun H."/>
            <person name="Tritt A."/>
            <person name="Yoshinaga Y."/>
            <person name="Zwiers L.-H."/>
            <person name="Turgeon B."/>
            <person name="Goodwin S."/>
            <person name="Spatafora J."/>
            <person name="Crous P."/>
            <person name="Grigoriev I."/>
        </authorList>
    </citation>
    <scope>NUCLEOTIDE SEQUENCE</scope>
    <source>
        <strain evidence="4">CBS 113389</strain>
    </source>
</reference>
<dbReference type="AlphaFoldDB" id="A0A6A6Q4A1"/>
<comment type="subcellular location">
    <subcellularLocation>
        <location evidence="1">Cell inner membrane</location>
        <topology evidence="1">Multi-pass membrane protein</topology>
    </subcellularLocation>
</comment>
<feature type="transmembrane region" description="Helical" evidence="3">
    <location>
        <begin position="6"/>
        <end position="25"/>
    </location>
</feature>
<evidence type="ECO:0000313" key="4">
    <source>
        <dbReference type="EMBL" id="KAF2486814.1"/>
    </source>
</evidence>